<evidence type="ECO:0000313" key="2">
    <source>
        <dbReference type="Proteomes" id="UP001281410"/>
    </source>
</evidence>
<evidence type="ECO:0000313" key="1">
    <source>
        <dbReference type="EMBL" id="KAK3189213.1"/>
    </source>
</evidence>
<organism evidence="1 2">
    <name type="scientific">Dipteronia sinensis</name>
    <dbReference type="NCBI Taxonomy" id="43782"/>
    <lineage>
        <taxon>Eukaryota</taxon>
        <taxon>Viridiplantae</taxon>
        <taxon>Streptophyta</taxon>
        <taxon>Embryophyta</taxon>
        <taxon>Tracheophyta</taxon>
        <taxon>Spermatophyta</taxon>
        <taxon>Magnoliopsida</taxon>
        <taxon>eudicotyledons</taxon>
        <taxon>Gunneridae</taxon>
        <taxon>Pentapetalae</taxon>
        <taxon>rosids</taxon>
        <taxon>malvids</taxon>
        <taxon>Sapindales</taxon>
        <taxon>Sapindaceae</taxon>
        <taxon>Hippocastanoideae</taxon>
        <taxon>Acereae</taxon>
        <taxon>Dipteronia</taxon>
    </lineage>
</organism>
<dbReference type="EMBL" id="JANJYJ010000009">
    <property type="protein sequence ID" value="KAK3189213.1"/>
    <property type="molecule type" value="Genomic_DNA"/>
</dbReference>
<accession>A0AAD9ZRC4</accession>
<reference evidence="1" key="1">
    <citation type="journal article" date="2023" name="Plant J.">
        <title>Genome sequences and population genomics provide insights into the demographic history, inbreeding, and mutation load of two 'living fossil' tree species of Dipteronia.</title>
        <authorList>
            <person name="Feng Y."/>
            <person name="Comes H.P."/>
            <person name="Chen J."/>
            <person name="Zhu S."/>
            <person name="Lu R."/>
            <person name="Zhang X."/>
            <person name="Li P."/>
            <person name="Qiu J."/>
            <person name="Olsen K.M."/>
            <person name="Qiu Y."/>
        </authorList>
    </citation>
    <scope>NUCLEOTIDE SEQUENCE</scope>
    <source>
        <strain evidence="1">NBL</strain>
    </source>
</reference>
<keyword evidence="2" id="KW-1185">Reference proteome</keyword>
<protein>
    <submittedName>
        <fullName evidence="1">Uncharacterized protein</fullName>
    </submittedName>
</protein>
<gene>
    <name evidence="1" type="ORF">Dsin_028774</name>
</gene>
<sequence length="151" mass="17230">MVAKKRMEENGIAGIGMCPEEGQDENHFNEEVAMVESFIKDLGNTGVLTGFKCMYYTARVFVNPLNMKRKIQELKLARDPRFLSKDGIELEDFHAGYASEFMLLHYVRNLVIPYLDGKKGVECTIKRRTISVIVEVEISPNVYAFFIAPED</sequence>
<dbReference type="AlphaFoldDB" id="A0AAD9ZRC4"/>
<name>A0AAD9ZRC4_9ROSI</name>
<dbReference type="Proteomes" id="UP001281410">
    <property type="component" value="Unassembled WGS sequence"/>
</dbReference>
<proteinExistence type="predicted"/>
<comment type="caution">
    <text evidence="1">The sequence shown here is derived from an EMBL/GenBank/DDBJ whole genome shotgun (WGS) entry which is preliminary data.</text>
</comment>